<proteinExistence type="inferred from homology"/>
<feature type="transmembrane region" description="Helical" evidence="12">
    <location>
        <begin position="113"/>
        <end position="131"/>
    </location>
</feature>
<comment type="function">
    <text evidence="12">Catalyzes a base-exchange reaction in which the polar head group of phosphatidylethanolamine (PE) is replaced by L-serine.</text>
</comment>
<evidence type="ECO:0000256" key="4">
    <source>
        <dbReference type="ARBA" id="ARBA00008671"/>
    </source>
</evidence>
<feature type="transmembrane region" description="Helical" evidence="12">
    <location>
        <begin position="143"/>
        <end position="164"/>
    </location>
</feature>
<dbReference type="InterPro" id="IPR004277">
    <property type="entry name" value="PSS"/>
</dbReference>
<evidence type="ECO:0000256" key="3">
    <source>
        <dbReference type="ARBA" id="ARBA00005189"/>
    </source>
</evidence>
<feature type="transmembrane region" description="Helical" evidence="12">
    <location>
        <begin position="257"/>
        <end position="277"/>
    </location>
</feature>
<evidence type="ECO:0000256" key="6">
    <source>
        <dbReference type="ARBA" id="ARBA00022692"/>
    </source>
</evidence>
<evidence type="ECO:0000256" key="2">
    <source>
        <dbReference type="ARBA" id="ARBA00004916"/>
    </source>
</evidence>
<evidence type="ECO:0000256" key="7">
    <source>
        <dbReference type="ARBA" id="ARBA00022824"/>
    </source>
</evidence>
<comment type="caution">
    <text evidence="13">The sequence shown here is derived from an EMBL/GenBank/DDBJ whole genome shotgun (WGS) entry which is preliminary data.</text>
</comment>
<organism evidence="13 14">
    <name type="scientific">Cylicocyclus nassatus</name>
    <name type="common">Nematode worm</name>
    <dbReference type="NCBI Taxonomy" id="53992"/>
    <lineage>
        <taxon>Eukaryota</taxon>
        <taxon>Metazoa</taxon>
        <taxon>Ecdysozoa</taxon>
        <taxon>Nematoda</taxon>
        <taxon>Chromadorea</taxon>
        <taxon>Rhabditida</taxon>
        <taxon>Rhabditina</taxon>
        <taxon>Rhabditomorpha</taxon>
        <taxon>Strongyloidea</taxon>
        <taxon>Strongylidae</taxon>
        <taxon>Cylicocyclus</taxon>
    </lineage>
</organism>
<keyword evidence="6 12" id="KW-0812">Transmembrane</keyword>
<feature type="transmembrane region" description="Helical" evidence="12">
    <location>
        <begin position="361"/>
        <end position="384"/>
    </location>
</feature>
<evidence type="ECO:0000256" key="11">
    <source>
        <dbReference type="ARBA" id="ARBA00023264"/>
    </source>
</evidence>
<protein>
    <recommendedName>
        <fullName evidence="12">Phosphatidylserine synthase</fullName>
        <ecNumber evidence="12">2.7.8.29</ecNumber>
    </recommendedName>
    <alternativeName>
        <fullName evidence="12">Serine-exchange enzyme</fullName>
    </alternativeName>
</protein>
<keyword evidence="14" id="KW-1185">Reference proteome</keyword>
<evidence type="ECO:0000256" key="1">
    <source>
        <dbReference type="ARBA" id="ARBA00004477"/>
    </source>
</evidence>
<evidence type="ECO:0000256" key="5">
    <source>
        <dbReference type="ARBA" id="ARBA00022679"/>
    </source>
</evidence>
<keyword evidence="12" id="KW-0594">Phospholipid biosynthesis</keyword>
<accession>A0AA36H6F7</accession>
<sequence length="497" mass="58090">MTEEEKKVRRRVVIKDDKDDDDLLIHDGDRIGDAACNTTEGENDDESKVRKVRRRSRKELERIHFQMVNDRVVEDITVEVLYKPHTLTILACLSAFLLYIAFAGQDRGTDENVYDGCMGTLALFMVVSALAFPNGPFIRPHPILWRIIFGMSVVYMMILQFTLFQTYADIKRVLTWLDPEGLSREKLEEKDYAVNCSDVSLARIWSHMDIFAVGHFLGWAMKALLIRHGILCWYISIAWELTEVVFTKLLPNFQECWWDAIILDILLCNGLGIWFGLKICSFLRMRQFHWESIKDIKSHRGRFKRAVMQFLPESWSELQWFIPNAFKRTVALYLFVLIWLLTELNTFFLKHVFAVDTKHPFVFWRIILIALISAPSIRQFYTYATDPLVKRLGMQCWVYCAVTALEAAICIKFGRSMFPDVPVYPILGWIGFLVVGTFFSIWLSVLWARWSSDTKELDVDGEKRVFYMDSSHENLGAIQDDVRRRRRDLGFSESDFQ</sequence>
<evidence type="ECO:0000256" key="8">
    <source>
        <dbReference type="ARBA" id="ARBA00022989"/>
    </source>
</evidence>
<keyword evidence="8 12" id="KW-1133">Transmembrane helix</keyword>
<dbReference type="EMBL" id="CATQJL010000305">
    <property type="protein sequence ID" value="CAJ0604616.1"/>
    <property type="molecule type" value="Genomic_DNA"/>
</dbReference>
<dbReference type="AlphaFoldDB" id="A0AA36H6F7"/>
<comment type="catalytic activity">
    <reaction evidence="12">
        <text>a 1,2-diacyl-sn-glycero-3-phosphoethanolamine + L-serine = a 1,2-diacyl-sn-glycero-3-phospho-L-serine + ethanolamine</text>
        <dbReference type="Rhea" id="RHEA:27606"/>
        <dbReference type="ChEBI" id="CHEBI:33384"/>
        <dbReference type="ChEBI" id="CHEBI:57262"/>
        <dbReference type="ChEBI" id="CHEBI:57603"/>
        <dbReference type="ChEBI" id="CHEBI:64612"/>
        <dbReference type="EC" id="2.7.8.29"/>
    </reaction>
</comment>
<dbReference type="Proteomes" id="UP001176961">
    <property type="component" value="Unassembled WGS sequence"/>
</dbReference>
<comment type="pathway">
    <text evidence="2 12">Phospholipid metabolism; phosphatidylserine biosynthesis.</text>
</comment>
<dbReference type="PANTHER" id="PTHR15362">
    <property type="entry name" value="PHOSPHATIDYLINOSITOL SYNTHASE"/>
    <property type="match status" value="1"/>
</dbReference>
<comment type="pathway">
    <text evidence="3">Lipid metabolism.</text>
</comment>
<dbReference type="EC" id="2.7.8.29" evidence="12"/>
<keyword evidence="12" id="KW-0444">Lipid biosynthesis</keyword>
<feature type="transmembrane region" description="Helical" evidence="12">
    <location>
        <begin position="426"/>
        <end position="448"/>
    </location>
</feature>
<dbReference type="Pfam" id="PF03034">
    <property type="entry name" value="PSS"/>
    <property type="match status" value="1"/>
</dbReference>
<reference evidence="13" key="1">
    <citation type="submission" date="2023-07" db="EMBL/GenBank/DDBJ databases">
        <authorList>
            <consortium name="CYATHOMIX"/>
        </authorList>
    </citation>
    <scope>NUCLEOTIDE SEQUENCE</scope>
    <source>
        <strain evidence="13">N/A</strain>
    </source>
</reference>
<evidence type="ECO:0000313" key="13">
    <source>
        <dbReference type="EMBL" id="CAJ0604616.1"/>
    </source>
</evidence>
<dbReference type="GO" id="GO:0006659">
    <property type="term" value="P:phosphatidylserine biosynthetic process"/>
    <property type="evidence" value="ECO:0007669"/>
    <property type="project" value="UniProtKB-UniRule"/>
</dbReference>
<dbReference type="PANTHER" id="PTHR15362:SF39">
    <property type="entry name" value="PHOSPHATIDYLSERINE SYNTHASE"/>
    <property type="match status" value="1"/>
</dbReference>
<comment type="similarity">
    <text evidence="4 12">Belongs to the phosphatidyl serine synthase family.</text>
</comment>
<comment type="subcellular location">
    <subcellularLocation>
        <location evidence="1 12">Endoplasmic reticulum membrane</location>
        <topology evidence="1 12">Multi-pass membrane protein</topology>
    </subcellularLocation>
</comment>
<dbReference type="GO" id="GO:0005789">
    <property type="term" value="C:endoplasmic reticulum membrane"/>
    <property type="evidence" value="ECO:0007669"/>
    <property type="project" value="UniProtKB-SubCell"/>
</dbReference>
<feature type="transmembrane region" description="Helical" evidence="12">
    <location>
        <begin position="396"/>
        <end position="414"/>
    </location>
</feature>
<keyword evidence="7 12" id="KW-0256">Endoplasmic reticulum</keyword>
<evidence type="ECO:0000256" key="12">
    <source>
        <dbReference type="RuleBase" id="RU368094"/>
    </source>
</evidence>
<feature type="transmembrane region" description="Helical" evidence="12">
    <location>
        <begin position="210"/>
        <end position="237"/>
    </location>
</feature>
<evidence type="ECO:0000256" key="9">
    <source>
        <dbReference type="ARBA" id="ARBA00023098"/>
    </source>
</evidence>
<keyword evidence="5 12" id="KW-0808">Transferase</keyword>
<feature type="transmembrane region" description="Helical" evidence="12">
    <location>
        <begin position="330"/>
        <end position="349"/>
    </location>
</feature>
<feature type="transmembrane region" description="Helical" evidence="12">
    <location>
        <begin position="81"/>
        <end position="101"/>
    </location>
</feature>
<evidence type="ECO:0000313" key="14">
    <source>
        <dbReference type="Proteomes" id="UP001176961"/>
    </source>
</evidence>
<name>A0AA36H6F7_CYLNA</name>
<keyword evidence="11 12" id="KW-1208">Phospholipid metabolism</keyword>
<dbReference type="GO" id="GO:0106245">
    <property type="term" value="F:L-serine-phosphatidylethanolamine phosphatidyltransferase activity"/>
    <property type="evidence" value="ECO:0007669"/>
    <property type="project" value="UniProtKB-UniRule"/>
</dbReference>
<gene>
    <name evidence="13" type="ORF">CYNAS_LOCUS16599</name>
</gene>
<evidence type="ECO:0000256" key="10">
    <source>
        <dbReference type="ARBA" id="ARBA00023136"/>
    </source>
</evidence>
<keyword evidence="10 12" id="KW-0472">Membrane</keyword>
<keyword evidence="9 12" id="KW-0443">Lipid metabolism</keyword>